<comment type="similarity">
    <text evidence="2">Belongs to the aerobic coproporphyrinogen-III oxidase family.</text>
</comment>
<dbReference type="PANTHER" id="PTHR10755:SF0">
    <property type="entry name" value="OXYGEN-DEPENDENT COPROPORPHYRINOGEN-III OXIDASE, MITOCHONDRIAL"/>
    <property type="match status" value="1"/>
</dbReference>
<comment type="caution">
    <text evidence="8">The sequence shown here is derived from an EMBL/GenBank/DDBJ whole genome shotgun (WGS) entry which is preliminary data.</text>
</comment>
<sequence>MKPDAHQVKQFLLNLQDTICQQLTAVDGAEFVEDSWQREAGGGGRSRVLRNGGVFEQAGVNFSHVHGEAMPASATAHRPELAGRSFEAMGVSLVVHPHNPYVPTSHANVRFFIAEKPGAEPVWWFGGGFDLTPFYGFEEDAIHWHRTARDLCLPFGEDVLSPLQKSGATITSTSNIATNSAVLAGCSLMI</sequence>
<reference evidence="8 9" key="1">
    <citation type="submission" date="2013-10" db="EMBL/GenBank/DDBJ databases">
        <title>Antibiotic resistance diversity of beta-lactamase producers in the General Hospital Vienna.</title>
        <authorList>
            <person name="Barisic I."/>
            <person name="Mitteregger D."/>
            <person name="Hirschl A.M."/>
            <person name="Noehammer C."/>
            <person name="Wiesinger-Mayr H."/>
        </authorList>
    </citation>
    <scope>NUCLEOTIDE SEQUENCE [LARGE SCALE GENOMIC DNA]</scope>
    <source>
        <strain evidence="8 9">ISC7</strain>
    </source>
</reference>
<dbReference type="GO" id="GO:0005737">
    <property type="term" value="C:cytoplasm"/>
    <property type="evidence" value="ECO:0007669"/>
    <property type="project" value="TreeGrafter"/>
</dbReference>
<evidence type="ECO:0000256" key="3">
    <source>
        <dbReference type="ARBA" id="ARBA00011738"/>
    </source>
</evidence>
<dbReference type="EC" id="1.3.3.3" evidence="4"/>
<evidence type="ECO:0000313" key="8">
    <source>
        <dbReference type="EMBL" id="CDL25275.1"/>
    </source>
</evidence>
<dbReference type="AlphaFoldDB" id="W1EUQ9"/>
<evidence type="ECO:0000256" key="5">
    <source>
        <dbReference type="ARBA" id="ARBA00023002"/>
    </source>
</evidence>
<dbReference type="GO" id="GO:0004109">
    <property type="term" value="F:coproporphyrinogen oxidase activity"/>
    <property type="evidence" value="ECO:0007669"/>
    <property type="project" value="UniProtKB-EC"/>
</dbReference>
<proteinExistence type="inferred from homology"/>
<dbReference type="EMBL" id="CBWN010000033">
    <property type="protein sequence ID" value="CDL25275.1"/>
    <property type="molecule type" value="Genomic_DNA"/>
</dbReference>
<dbReference type="GO" id="GO:0006782">
    <property type="term" value="P:protoporphyrinogen IX biosynthetic process"/>
    <property type="evidence" value="ECO:0007669"/>
    <property type="project" value="TreeGrafter"/>
</dbReference>
<dbReference type="Gene3D" id="3.40.1500.10">
    <property type="entry name" value="Coproporphyrinogen III oxidase, aerobic"/>
    <property type="match status" value="1"/>
</dbReference>
<accession>W1EUQ9</accession>
<protein>
    <recommendedName>
        <fullName evidence="4">coproporphyrinogen oxidase</fullName>
        <ecNumber evidence="4">1.3.3.3</ecNumber>
    </recommendedName>
</protein>
<evidence type="ECO:0000256" key="7">
    <source>
        <dbReference type="ARBA" id="ARBA00023244"/>
    </source>
</evidence>
<keyword evidence="5 8" id="KW-0560">Oxidoreductase</keyword>
<comment type="pathway">
    <text evidence="1">Porphyrin-containing compound metabolism; protoporphyrin-IX biosynthesis; protoporphyrinogen-IX from coproporphyrinogen-III (O2 route): step 1/1.</text>
</comment>
<keyword evidence="6" id="KW-0350">Heme biosynthesis</keyword>
<evidence type="ECO:0000256" key="6">
    <source>
        <dbReference type="ARBA" id="ARBA00023133"/>
    </source>
</evidence>
<dbReference type="InterPro" id="IPR001260">
    <property type="entry name" value="Coprogen_oxidase_aer"/>
</dbReference>
<dbReference type="Proteomes" id="UP000019199">
    <property type="component" value="Unassembled WGS sequence"/>
</dbReference>
<dbReference type="PANTHER" id="PTHR10755">
    <property type="entry name" value="COPROPORPHYRINOGEN III OXIDASE, MITOCHONDRIAL"/>
    <property type="match status" value="1"/>
</dbReference>
<dbReference type="Pfam" id="PF01218">
    <property type="entry name" value="Coprogen_oxidas"/>
    <property type="match status" value="1"/>
</dbReference>
<dbReference type="InterPro" id="IPR036406">
    <property type="entry name" value="Coprogen_oxidase_aer_sf"/>
</dbReference>
<evidence type="ECO:0000313" key="9">
    <source>
        <dbReference type="Proteomes" id="UP000019199"/>
    </source>
</evidence>
<organism evidence="8 9">
    <name type="scientific">Escherichia coli ISC7</name>
    <dbReference type="NCBI Taxonomy" id="1432555"/>
    <lineage>
        <taxon>Bacteria</taxon>
        <taxon>Pseudomonadati</taxon>
        <taxon>Pseudomonadota</taxon>
        <taxon>Gammaproteobacteria</taxon>
        <taxon>Enterobacterales</taxon>
        <taxon>Enterobacteriaceae</taxon>
        <taxon>Escherichia</taxon>
    </lineage>
</organism>
<evidence type="ECO:0000256" key="2">
    <source>
        <dbReference type="ARBA" id="ARBA00010644"/>
    </source>
</evidence>
<evidence type="ECO:0000256" key="4">
    <source>
        <dbReference type="ARBA" id="ARBA00012869"/>
    </source>
</evidence>
<dbReference type="SUPFAM" id="SSF102886">
    <property type="entry name" value="Coproporphyrinogen III oxidase"/>
    <property type="match status" value="1"/>
</dbReference>
<name>W1EUQ9_ECOLX</name>
<comment type="subunit">
    <text evidence="3">Homodimer.</text>
</comment>
<evidence type="ECO:0000256" key="1">
    <source>
        <dbReference type="ARBA" id="ARBA00005168"/>
    </source>
</evidence>
<dbReference type="PRINTS" id="PR00073">
    <property type="entry name" value="COPRGNOXDASE"/>
</dbReference>
<keyword evidence="7" id="KW-0627">Porphyrin biosynthesis</keyword>